<protein>
    <submittedName>
        <fullName evidence="1">Cystathionine beta-synthase</fullName>
    </submittedName>
</protein>
<accession>A0ACB8SNK9</accession>
<evidence type="ECO:0000313" key="2">
    <source>
        <dbReference type="Proteomes" id="UP000814140"/>
    </source>
</evidence>
<evidence type="ECO:0000313" key="1">
    <source>
        <dbReference type="EMBL" id="KAI0057476.1"/>
    </source>
</evidence>
<sequence>MAYSSTILDTALGAVGHTPLIRLDRIAEHEGFKCNLLGKVEATSIGGSVKDRVAKRMIEMAEEDGTLIPGKSVVIEPTSGNTGIGLAMACAIKGYPVVIVLSQKMSIEKETALRALGAEVVRTPIGISVDSHLSHIAIAERLRRDIPGGVILDQYTNPNNPLSHELTTAPEIFEAISAAAKTSDRPSSGTMDAFFATAGTGGTLTGVAHAVRKSQNPACKIVGVDVKGSLLALPASLNTPYANTSYLVEGIGYDEVPPVLTREPGYIDSWVKTGDDDAFAALTLLMRKEGLLLGGSSGSALAGTLQWLKETEEGRALALREDANVVVVLPDGIRNYIAKEWFQTLALESQGTAMSSQLADVLKTYIAEPGVAEPEKTVLVNGALV</sequence>
<dbReference type="Proteomes" id="UP000814140">
    <property type="component" value="Unassembled WGS sequence"/>
</dbReference>
<reference evidence="1" key="2">
    <citation type="journal article" date="2022" name="New Phytol.">
        <title>Evolutionary transition to the ectomycorrhizal habit in the genomes of a hyperdiverse lineage of mushroom-forming fungi.</title>
        <authorList>
            <person name="Looney B."/>
            <person name="Miyauchi S."/>
            <person name="Morin E."/>
            <person name="Drula E."/>
            <person name="Courty P.E."/>
            <person name="Kohler A."/>
            <person name="Kuo A."/>
            <person name="LaButti K."/>
            <person name="Pangilinan J."/>
            <person name="Lipzen A."/>
            <person name="Riley R."/>
            <person name="Andreopoulos W."/>
            <person name="He G."/>
            <person name="Johnson J."/>
            <person name="Nolan M."/>
            <person name="Tritt A."/>
            <person name="Barry K.W."/>
            <person name="Grigoriev I.V."/>
            <person name="Nagy L.G."/>
            <person name="Hibbett D."/>
            <person name="Henrissat B."/>
            <person name="Matheny P.B."/>
            <person name="Labbe J."/>
            <person name="Martin F.M."/>
        </authorList>
    </citation>
    <scope>NUCLEOTIDE SEQUENCE</scope>
    <source>
        <strain evidence="1">HHB10654</strain>
    </source>
</reference>
<dbReference type="EMBL" id="MU277247">
    <property type="protein sequence ID" value="KAI0057476.1"/>
    <property type="molecule type" value="Genomic_DNA"/>
</dbReference>
<gene>
    <name evidence="1" type="ORF">BV25DRAFT_1863415</name>
</gene>
<name>A0ACB8SNK9_9AGAM</name>
<comment type="caution">
    <text evidence="1">The sequence shown here is derived from an EMBL/GenBank/DDBJ whole genome shotgun (WGS) entry which is preliminary data.</text>
</comment>
<keyword evidence="2" id="KW-1185">Reference proteome</keyword>
<proteinExistence type="predicted"/>
<organism evidence="1 2">
    <name type="scientific">Artomyces pyxidatus</name>
    <dbReference type="NCBI Taxonomy" id="48021"/>
    <lineage>
        <taxon>Eukaryota</taxon>
        <taxon>Fungi</taxon>
        <taxon>Dikarya</taxon>
        <taxon>Basidiomycota</taxon>
        <taxon>Agaricomycotina</taxon>
        <taxon>Agaricomycetes</taxon>
        <taxon>Russulales</taxon>
        <taxon>Auriscalpiaceae</taxon>
        <taxon>Artomyces</taxon>
    </lineage>
</organism>
<reference evidence="1" key="1">
    <citation type="submission" date="2021-03" db="EMBL/GenBank/DDBJ databases">
        <authorList>
            <consortium name="DOE Joint Genome Institute"/>
            <person name="Ahrendt S."/>
            <person name="Looney B.P."/>
            <person name="Miyauchi S."/>
            <person name="Morin E."/>
            <person name="Drula E."/>
            <person name="Courty P.E."/>
            <person name="Chicoki N."/>
            <person name="Fauchery L."/>
            <person name="Kohler A."/>
            <person name="Kuo A."/>
            <person name="Labutti K."/>
            <person name="Pangilinan J."/>
            <person name="Lipzen A."/>
            <person name="Riley R."/>
            <person name="Andreopoulos W."/>
            <person name="He G."/>
            <person name="Johnson J."/>
            <person name="Barry K.W."/>
            <person name="Grigoriev I.V."/>
            <person name="Nagy L."/>
            <person name="Hibbett D."/>
            <person name="Henrissat B."/>
            <person name="Matheny P.B."/>
            <person name="Labbe J."/>
            <person name="Martin F."/>
        </authorList>
    </citation>
    <scope>NUCLEOTIDE SEQUENCE</scope>
    <source>
        <strain evidence="1">HHB10654</strain>
    </source>
</reference>